<keyword evidence="3" id="KW-0677">Repeat</keyword>
<protein>
    <submittedName>
        <fullName evidence="12">Low-density lipoprotein receptor-related protein 2-like</fullName>
    </submittedName>
</protein>
<evidence type="ECO:0000313" key="11">
    <source>
        <dbReference type="Proteomes" id="UP000694865"/>
    </source>
</evidence>
<feature type="disulfide bond" evidence="9">
    <location>
        <begin position="335"/>
        <end position="347"/>
    </location>
</feature>
<dbReference type="InterPro" id="IPR051221">
    <property type="entry name" value="LDLR-related"/>
</dbReference>
<dbReference type="SMART" id="SM00192">
    <property type="entry name" value="LDLa"/>
    <property type="match status" value="7"/>
</dbReference>
<dbReference type="SUPFAM" id="SSF57424">
    <property type="entry name" value="LDL receptor-like module"/>
    <property type="match status" value="5"/>
</dbReference>
<feature type="disulfide bond" evidence="9">
    <location>
        <begin position="277"/>
        <end position="292"/>
    </location>
</feature>
<feature type="signal peptide" evidence="10">
    <location>
        <begin position="1"/>
        <end position="25"/>
    </location>
</feature>
<feature type="disulfide bond" evidence="9">
    <location>
        <begin position="342"/>
        <end position="360"/>
    </location>
</feature>
<dbReference type="InterPro" id="IPR002172">
    <property type="entry name" value="LDrepeatLR_classA_rpt"/>
</dbReference>
<keyword evidence="6 9" id="KW-1015">Disulfide bond</keyword>
<dbReference type="PANTHER" id="PTHR22722:SF5">
    <property type="entry name" value="LOW-DENSITY LIPOPROTEIN RECEPTOR-RELATED PROTEIN 1B"/>
    <property type="match status" value="1"/>
</dbReference>
<keyword evidence="10" id="KW-0732">Signal</keyword>
<feature type="disulfide bond" evidence="9">
    <location>
        <begin position="216"/>
        <end position="228"/>
    </location>
</feature>
<evidence type="ECO:0000313" key="12">
    <source>
        <dbReference type="RefSeq" id="XP_006820678.1"/>
    </source>
</evidence>
<dbReference type="GeneID" id="102810426"/>
<proteinExistence type="predicted"/>
<dbReference type="InterPro" id="IPR023415">
    <property type="entry name" value="LDLR_class-A_CS"/>
</dbReference>
<accession>A0ABM0MKY7</accession>
<keyword evidence="2" id="KW-0812">Transmembrane</keyword>
<dbReference type="Pfam" id="PF00057">
    <property type="entry name" value="Ldl_recept_a"/>
    <property type="match status" value="5"/>
</dbReference>
<dbReference type="PROSITE" id="PS51257">
    <property type="entry name" value="PROKAR_LIPOPROTEIN"/>
    <property type="match status" value="1"/>
</dbReference>
<keyword evidence="5" id="KW-0472">Membrane</keyword>
<feature type="disulfide bond" evidence="9">
    <location>
        <begin position="177"/>
        <end position="189"/>
    </location>
</feature>
<organism evidence="11 12">
    <name type="scientific">Saccoglossus kowalevskii</name>
    <name type="common">Acorn worm</name>
    <dbReference type="NCBI Taxonomy" id="10224"/>
    <lineage>
        <taxon>Eukaryota</taxon>
        <taxon>Metazoa</taxon>
        <taxon>Hemichordata</taxon>
        <taxon>Enteropneusta</taxon>
        <taxon>Harrimaniidae</taxon>
        <taxon>Saccoglossus</taxon>
    </lineage>
</organism>
<feature type="disulfide bond" evidence="9">
    <location>
        <begin position="294"/>
        <end position="306"/>
    </location>
</feature>
<dbReference type="Gene3D" id="4.10.400.10">
    <property type="entry name" value="Low-density Lipoprotein Receptor"/>
    <property type="match status" value="5"/>
</dbReference>
<dbReference type="CDD" id="cd00112">
    <property type="entry name" value="LDLa"/>
    <property type="match status" value="4"/>
</dbReference>
<evidence type="ECO:0000256" key="10">
    <source>
        <dbReference type="SAM" id="SignalP"/>
    </source>
</evidence>
<keyword evidence="7" id="KW-0675">Receptor</keyword>
<keyword evidence="4" id="KW-1133">Transmembrane helix</keyword>
<evidence type="ECO:0000256" key="8">
    <source>
        <dbReference type="ARBA" id="ARBA00023180"/>
    </source>
</evidence>
<evidence type="ECO:0000256" key="1">
    <source>
        <dbReference type="ARBA" id="ARBA00004167"/>
    </source>
</evidence>
<keyword evidence="8" id="KW-0325">Glycoprotein</keyword>
<keyword evidence="11" id="KW-1185">Reference proteome</keyword>
<reference evidence="12" key="1">
    <citation type="submission" date="2025-08" db="UniProtKB">
        <authorList>
            <consortium name="RefSeq"/>
        </authorList>
    </citation>
    <scope>IDENTIFICATION</scope>
    <source>
        <tissue evidence="12">Testes</tissue>
    </source>
</reference>
<feature type="disulfide bond" evidence="9">
    <location>
        <begin position="265"/>
        <end position="283"/>
    </location>
</feature>
<comment type="caution">
    <text evidence="9">Lacks conserved residue(s) required for the propagation of feature annotation.</text>
</comment>
<name>A0ABM0MKY7_SACKO</name>
<comment type="subcellular location">
    <subcellularLocation>
        <location evidence="1">Membrane</location>
        <topology evidence="1">Single-pass membrane protein</topology>
    </subcellularLocation>
</comment>
<feature type="disulfide bond" evidence="9">
    <location>
        <begin position="301"/>
        <end position="319"/>
    </location>
</feature>
<dbReference type="PRINTS" id="PR00261">
    <property type="entry name" value="LDLRECEPTOR"/>
</dbReference>
<dbReference type="RefSeq" id="XP_006820678.1">
    <property type="nucleotide sequence ID" value="XM_006820615.1"/>
</dbReference>
<evidence type="ECO:0000256" key="6">
    <source>
        <dbReference type="ARBA" id="ARBA00023157"/>
    </source>
</evidence>
<dbReference type="InterPro" id="IPR036055">
    <property type="entry name" value="LDL_receptor-like_sf"/>
</dbReference>
<dbReference type="PROSITE" id="PS01209">
    <property type="entry name" value="LDLRA_1"/>
    <property type="match status" value="1"/>
</dbReference>
<evidence type="ECO:0000256" key="4">
    <source>
        <dbReference type="ARBA" id="ARBA00022989"/>
    </source>
</evidence>
<feature type="chain" id="PRO_5046692433" evidence="10">
    <location>
        <begin position="26"/>
        <end position="392"/>
    </location>
</feature>
<sequence>MKAAISPLFIILLIIMMCSCGIISALDLARTNAAERRPRVDLKISERDQHNSIEKYNKHIRQSRRLRNDDIDGIDQGSRVSPPIFTSITTWGCGVDEIVCPSTGECIPSYYLCDEVPDCPDAFDESDSLCDYTVCGLDMIKCPADGECLISFEMCNGYEMDCSDNFDESTAICGVECGRGEYQCSDGRCLPTYWVCDGYDDCDDSGDEAPSICAGCSVGFLKCSDGTCISTDKACDGIPNDCSGNYDDSLELCRNGHTGCTQFACSTGECICQMHLCDGIADCVSGEDETNCPCTLAEFTCTDGSCIPLSYKCDGIADCSDAGDESTLICNLTPCTQLQYECSTCECISTDQLCDGISDCPSGEDETNCGCTWAEFTCTDGSVFLCLTNVTE</sequence>
<evidence type="ECO:0000256" key="7">
    <source>
        <dbReference type="ARBA" id="ARBA00023170"/>
    </source>
</evidence>
<feature type="disulfide bond" evidence="9">
    <location>
        <begin position="354"/>
        <end position="369"/>
    </location>
</feature>
<dbReference type="PANTHER" id="PTHR22722">
    <property type="entry name" value="LOW-DENSITY LIPOPROTEIN RECEPTOR-RELATED PROTEIN 2-RELATED"/>
    <property type="match status" value="1"/>
</dbReference>
<feature type="disulfide bond" evidence="9">
    <location>
        <begin position="184"/>
        <end position="202"/>
    </location>
</feature>
<evidence type="ECO:0000256" key="3">
    <source>
        <dbReference type="ARBA" id="ARBA00022737"/>
    </source>
</evidence>
<evidence type="ECO:0000256" key="2">
    <source>
        <dbReference type="ARBA" id="ARBA00022692"/>
    </source>
</evidence>
<evidence type="ECO:0000256" key="9">
    <source>
        <dbReference type="PROSITE-ProRule" id="PRU00124"/>
    </source>
</evidence>
<gene>
    <name evidence="12" type="primary">LOC102810426</name>
</gene>
<evidence type="ECO:0000256" key="5">
    <source>
        <dbReference type="ARBA" id="ARBA00023136"/>
    </source>
</evidence>
<dbReference type="Proteomes" id="UP000694865">
    <property type="component" value="Unplaced"/>
</dbReference>
<dbReference type="PROSITE" id="PS50068">
    <property type="entry name" value="LDLRA_2"/>
    <property type="match status" value="7"/>
</dbReference>